<evidence type="ECO:0000313" key="2">
    <source>
        <dbReference type="Proteomes" id="UP000216961"/>
    </source>
</evidence>
<dbReference type="Proteomes" id="UP000216961">
    <property type="component" value="Unassembled WGS sequence"/>
</dbReference>
<sequence>MKLINVDEFIVWAEKRMAALDYEILKDFGGGMTNKLGHYNELKAIKEMFERGFFIVGDEKP</sequence>
<reference evidence="1 2" key="1">
    <citation type="submission" date="2017-07" db="EMBL/GenBank/DDBJ databases">
        <title>Isolation and whole genome analysis of endospore-forming bacteria from heroin.</title>
        <authorList>
            <person name="Kalinowski J."/>
            <person name="Ahrens B."/>
            <person name="Al-Dilaimi A."/>
            <person name="Winkler A."/>
            <person name="Wibberg D."/>
            <person name="Schleenbecker U."/>
            <person name="Ruckert C."/>
            <person name="Wolfel R."/>
            <person name="Grass G."/>
        </authorList>
    </citation>
    <scope>NUCLEOTIDE SEQUENCE [LARGE SCALE GENOMIC DNA]</scope>
    <source>
        <strain evidence="1 2">7521-2</strain>
    </source>
</reference>
<gene>
    <name evidence="1" type="ORF">CHH57_01940</name>
</gene>
<name>A0AA91TVK3_NIACI</name>
<dbReference type="EMBL" id="NPBQ01000014">
    <property type="protein sequence ID" value="PAD84959.1"/>
    <property type="molecule type" value="Genomic_DNA"/>
</dbReference>
<evidence type="ECO:0000313" key="1">
    <source>
        <dbReference type="EMBL" id="PAD84959.1"/>
    </source>
</evidence>
<dbReference type="AlphaFoldDB" id="A0AA91TVK3"/>
<protein>
    <submittedName>
        <fullName evidence="1">Uncharacterized protein</fullName>
    </submittedName>
</protein>
<comment type="caution">
    <text evidence="1">The sequence shown here is derived from an EMBL/GenBank/DDBJ whole genome shotgun (WGS) entry which is preliminary data.</text>
</comment>
<accession>A0AA91TVK3</accession>
<organism evidence="1 2">
    <name type="scientific">Niallia circulans</name>
    <name type="common">Bacillus circulans</name>
    <dbReference type="NCBI Taxonomy" id="1397"/>
    <lineage>
        <taxon>Bacteria</taxon>
        <taxon>Bacillati</taxon>
        <taxon>Bacillota</taxon>
        <taxon>Bacilli</taxon>
        <taxon>Bacillales</taxon>
        <taxon>Bacillaceae</taxon>
        <taxon>Niallia</taxon>
    </lineage>
</organism>
<proteinExistence type="predicted"/>
<dbReference type="RefSeq" id="WP_095328643.1">
    <property type="nucleotide sequence ID" value="NZ_NPBQ01000014.1"/>
</dbReference>